<dbReference type="InterPro" id="IPR000524">
    <property type="entry name" value="Tscrpt_reg_HTH_GntR"/>
</dbReference>
<protein>
    <submittedName>
        <fullName evidence="11">2-aminoadipate transaminase</fullName>
        <ecNumber evidence="11">2.6.1.39</ecNumber>
    </submittedName>
</protein>
<gene>
    <name evidence="11" type="primary">lysN_1</name>
    <name evidence="11" type="ORF">CB4_00987</name>
</gene>
<evidence type="ECO:0000256" key="10">
    <source>
        <dbReference type="ARBA" id="ARBA00023163"/>
    </source>
</evidence>
<dbReference type="EC" id="2.6.1.39" evidence="11"/>
<dbReference type="InterPro" id="IPR036388">
    <property type="entry name" value="WH-like_DNA-bd_sf"/>
</dbReference>
<dbReference type="InterPro" id="IPR004839">
    <property type="entry name" value="Aminotransferase_I/II_large"/>
</dbReference>
<reference evidence="11 12" key="1">
    <citation type="submission" date="2015-12" db="EMBL/GenBank/DDBJ databases">
        <title>Genome sequence of Aneurinibacillus soli.</title>
        <authorList>
            <person name="Lee J.S."/>
            <person name="Lee K.C."/>
            <person name="Kim K.K."/>
            <person name="Lee B.W."/>
        </authorList>
    </citation>
    <scope>NUCLEOTIDE SEQUENCE [LARGE SCALE GENOMIC DNA]</scope>
    <source>
        <strain evidence="11 12">CB4</strain>
    </source>
</reference>
<dbReference type="Gene3D" id="3.90.1150.10">
    <property type="entry name" value="Aspartate Aminotransferase, domain 1"/>
    <property type="match status" value="1"/>
</dbReference>
<evidence type="ECO:0000256" key="1">
    <source>
        <dbReference type="ARBA" id="ARBA00001933"/>
    </source>
</evidence>
<accession>A0A0U5AX54</accession>
<dbReference type="KEGG" id="asoc:CB4_00987"/>
<dbReference type="Gene3D" id="3.40.640.10">
    <property type="entry name" value="Type I PLP-dependent aspartate aminotransferase-like (Major domain)"/>
    <property type="match status" value="1"/>
</dbReference>
<dbReference type="InterPro" id="IPR015422">
    <property type="entry name" value="PyrdxlP-dep_Trfase_small"/>
</dbReference>
<dbReference type="PROSITE" id="PS50949">
    <property type="entry name" value="HTH_GNTR"/>
    <property type="match status" value="1"/>
</dbReference>
<evidence type="ECO:0000256" key="2">
    <source>
        <dbReference type="ARBA" id="ARBA00005384"/>
    </source>
</evidence>
<dbReference type="InterPro" id="IPR015424">
    <property type="entry name" value="PyrdxlP-dep_Trfase"/>
</dbReference>
<dbReference type="EMBL" id="AP017312">
    <property type="protein sequence ID" value="BAU26818.1"/>
    <property type="molecule type" value="Genomic_DNA"/>
</dbReference>
<dbReference type="CDD" id="cd00609">
    <property type="entry name" value="AAT_like"/>
    <property type="match status" value="1"/>
</dbReference>
<sequence>MHIDLDRKSGIPLTEQIRQSIADRIRCGLLAPGVRLPSVRKLAAELSISLVTAVQAYERLAQDGLVIRQQGRGTYVYQDETEAEGEAQTDWQLSIMDYVPRARFWQHHHLQSSVVPSVQLKLSAAEINRELFPIEEMAEELYRLIQKEPWIISEYGPIQGDAQLRGAIAEYLHRHHGIRITKEEMLVTNGSQQGIDIVARTFVGPGDVVAVEAPTYMAAIDVFRGRGATILSVPVDEEGMRVDLLTAMCDVRPPKLIYTTPSFHNPTGSVLSMRRRKQLLDLAQSYNCLIAEDDAFSDMYFGEAPPPSLKSMDQSGHVIYLKSFSKLLSPGARVAIAAATGSVLTRLISSKAITDLGTPLLTQKAMLPFFQNGRIEAHLVRMRARLYEKRNIVLNTLTRYAPSGVTWTKPMGGLNLWVSVPSRIQTDIVLGEALRRGVAFLPGSVFYAGEPESHHLRIVFSYLPDDQLQEAIKTLCEVLAQAIEQKKEEYSINPLV</sequence>
<dbReference type="PANTHER" id="PTHR46577:SF2">
    <property type="entry name" value="TRANSCRIPTIONAL REGULATORY PROTEIN"/>
    <property type="match status" value="1"/>
</dbReference>
<evidence type="ECO:0000256" key="4">
    <source>
        <dbReference type="ARBA" id="ARBA00011738"/>
    </source>
</evidence>
<evidence type="ECO:0000256" key="6">
    <source>
        <dbReference type="ARBA" id="ARBA00022679"/>
    </source>
</evidence>
<dbReference type="SUPFAM" id="SSF53383">
    <property type="entry name" value="PLP-dependent transferases"/>
    <property type="match status" value="1"/>
</dbReference>
<dbReference type="AlphaFoldDB" id="A0A0U5AX54"/>
<dbReference type="CDD" id="cd07377">
    <property type="entry name" value="WHTH_GntR"/>
    <property type="match status" value="1"/>
</dbReference>
<evidence type="ECO:0000256" key="9">
    <source>
        <dbReference type="ARBA" id="ARBA00023125"/>
    </source>
</evidence>
<dbReference type="Gene3D" id="1.10.10.10">
    <property type="entry name" value="Winged helix-like DNA-binding domain superfamily/Winged helix DNA-binding domain"/>
    <property type="match status" value="1"/>
</dbReference>
<comment type="similarity">
    <text evidence="2">In the C-terminal section; belongs to the class-I pyridoxal-phosphate-dependent aminotransferase family.</text>
</comment>
<dbReference type="OrthoDB" id="9802601at2"/>
<dbReference type="GO" id="GO:0003677">
    <property type="term" value="F:DNA binding"/>
    <property type="evidence" value="ECO:0007669"/>
    <property type="project" value="UniProtKB-KW"/>
</dbReference>
<dbReference type="Proteomes" id="UP000217696">
    <property type="component" value="Chromosome"/>
</dbReference>
<evidence type="ECO:0000256" key="3">
    <source>
        <dbReference type="ARBA" id="ARBA00007441"/>
    </source>
</evidence>
<dbReference type="RefSeq" id="WP_096463821.1">
    <property type="nucleotide sequence ID" value="NZ_AP017312.1"/>
</dbReference>
<dbReference type="SUPFAM" id="SSF46785">
    <property type="entry name" value="Winged helix' DNA-binding domain"/>
    <property type="match status" value="1"/>
</dbReference>
<keyword evidence="12" id="KW-1185">Reference proteome</keyword>
<comment type="similarity">
    <text evidence="3">Belongs to the class-I pyridoxal-phosphate-dependent aminotransferase family.</text>
</comment>
<dbReference type="Pfam" id="PF00155">
    <property type="entry name" value="Aminotran_1_2"/>
    <property type="match status" value="1"/>
</dbReference>
<dbReference type="GO" id="GO:0047536">
    <property type="term" value="F:2-aminoadipate transaminase activity"/>
    <property type="evidence" value="ECO:0007669"/>
    <property type="project" value="UniProtKB-EC"/>
</dbReference>
<dbReference type="GO" id="GO:0030170">
    <property type="term" value="F:pyridoxal phosphate binding"/>
    <property type="evidence" value="ECO:0007669"/>
    <property type="project" value="InterPro"/>
</dbReference>
<organism evidence="11 12">
    <name type="scientific">Aneurinibacillus soli</name>
    <dbReference type="NCBI Taxonomy" id="1500254"/>
    <lineage>
        <taxon>Bacteria</taxon>
        <taxon>Bacillati</taxon>
        <taxon>Bacillota</taxon>
        <taxon>Bacilli</taxon>
        <taxon>Bacillales</taxon>
        <taxon>Paenibacillaceae</taxon>
        <taxon>Aneurinibacillus group</taxon>
        <taxon>Aneurinibacillus</taxon>
    </lineage>
</organism>
<dbReference type="GO" id="GO:0003700">
    <property type="term" value="F:DNA-binding transcription factor activity"/>
    <property type="evidence" value="ECO:0007669"/>
    <property type="project" value="InterPro"/>
</dbReference>
<dbReference type="InterPro" id="IPR051446">
    <property type="entry name" value="HTH_trans_reg/aminotransferase"/>
</dbReference>
<comment type="cofactor">
    <cofactor evidence="1">
        <name>pyridoxal 5'-phosphate</name>
        <dbReference type="ChEBI" id="CHEBI:597326"/>
    </cofactor>
</comment>
<keyword evidence="7" id="KW-0663">Pyridoxal phosphate</keyword>
<evidence type="ECO:0000256" key="8">
    <source>
        <dbReference type="ARBA" id="ARBA00023015"/>
    </source>
</evidence>
<evidence type="ECO:0000256" key="7">
    <source>
        <dbReference type="ARBA" id="ARBA00022898"/>
    </source>
</evidence>
<dbReference type="FunFam" id="3.40.640.10:FF:000053">
    <property type="entry name" value="Aminotransferase, class I"/>
    <property type="match status" value="1"/>
</dbReference>
<keyword evidence="5 11" id="KW-0032">Aminotransferase</keyword>
<dbReference type="InterPro" id="IPR036390">
    <property type="entry name" value="WH_DNA-bd_sf"/>
</dbReference>
<dbReference type="InterPro" id="IPR015421">
    <property type="entry name" value="PyrdxlP-dep_Trfase_major"/>
</dbReference>
<keyword evidence="6 11" id="KW-0808">Transferase</keyword>
<dbReference type="Pfam" id="PF00392">
    <property type="entry name" value="GntR"/>
    <property type="match status" value="1"/>
</dbReference>
<dbReference type="SMART" id="SM00345">
    <property type="entry name" value="HTH_GNTR"/>
    <property type="match status" value="1"/>
</dbReference>
<evidence type="ECO:0000313" key="11">
    <source>
        <dbReference type="EMBL" id="BAU26818.1"/>
    </source>
</evidence>
<keyword evidence="9" id="KW-0238">DNA-binding</keyword>
<proteinExistence type="inferred from homology"/>
<keyword evidence="10" id="KW-0804">Transcription</keyword>
<dbReference type="PANTHER" id="PTHR46577">
    <property type="entry name" value="HTH-TYPE TRANSCRIPTIONAL REGULATORY PROTEIN GABR"/>
    <property type="match status" value="1"/>
</dbReference>
<evidence type="ECO:0000313" key="12">
    <source>
        <dbReference type="Proteomes" id="UP000217696"/>
    </source>
</evidence>
<evidence type="ECO:0000256" key="5">
    <source>
        <dbReference type="ARBA" id="ARBA00022576"/>
    </source>
</evidence>
<name>A0A0U5AX54_9BACL</name>
<keyword evidence="8" id="KW-0805">Transcription regulation</keyword>
<comment type="subunit">
    <text evidence="4">Homodimer.</text>
</comment>